<dbReference type="AlphaFoldDB" id="A0ABD2NUQ1"/>
<evidence type="ECO:0000313" key="2">
    <source>
        <dbReference type="Proteomes" id="UP001516400"/>
    </source>
</evidence>
<dbReference type="Proteomes" id="UP001516400">
    <property type="component" value="Unassembled WGS sequence"/>
</dbReference>
<accession>A0ABD2NUQ1</accession>
<gene>
    <name evidence="1" type="ORF">HHI36_005342</name>
</gene>
<protein>
    <submittedName>
        <fullName evidence="1">Uncharacterized protein</fullName>
    </submittedName>
</protein>
<comment type="caution">
    <text evidence="1">The sequence shown here is derived from an EMBL/GenBank/DDBJ whole genome shotgun (WGS) entry which is preliminary data.</text>
</comment>
<feature type="non-terminal residue" evidence="1">
    <location>
        <position position="168"/>
    </location>
</feature>
<dbReference type="EMBL" id="JABFTP020000144">
    <property type="protein sequence ID" value="KAL3282147.1"/>
    <property type="molecule type" value="Genomic_DNA"/>
</dbReference>
<reference evidence="1 2" key="1">
    <citation type="journal article" date="2021" name="BMC Biol.">
        <title>Horizontally acquired antibacterial genes associated with adaptive radiation of ladybird beetles.</title>
        <authorList>
            <person name="Li H.S."/>
            <person name="Tang X.F."/>
            <person name="Huang Y.H."/>
            <person name="Xu Z.Y."/>
            <person name="Chen M.L."/>
            <person name="Du X.Y."/>
            <person name="Qiu B.Y."/>
            <person name="Chen P.T."/>
            <person name="Zhang W."/>
            <person name="Slipinski A."/>
            <person name="Escalona H.E."/>
            <person name="Waterhouse R.M."/>
            <person name="Zwick A."/>
            <person name="Pang H."/>
        </authorList>
    </citation>
    <scope>NUCLEOTIDE SEQUENCE [LARGE SCALE GENOMIC DNA]</scope>
    <source>
        <strain evidence="1">SYSU2018</strain>
    </source>
</reference>
<sequence length="168" mass="19190">MRGSSMRKVKRFSSLALTSELPHTEWCELASQATTNCRFVLLQRPIRKIFSRIPRTEKLKTEGNGTDLGNDETLRCKQHSCITSLMSNESCIHDLLLCNEKSYNPRIPLSIPIPTTTKLIPLSDNIYLLISGLLQKIDDELITYMYQFKLTSQNAFGMKCMPPKYSVK</sequence>
<organism evidence="1 2">
    <name type="scientific">Cryptolaemus montrouzieri</name>
    <dbReference type="NCBI Taxonomy" id="559131"/>
    <lineage>
        <taxon>Eukaryota</taxon>
        <taxon>Metazoa</taxon>
        <taxon>Ecdysozoa</taxon>
        <taxon>Arthropoda</taxon>
        <taxon>Hexapoda</taxon>
        <taxon>Insecta</taxon>
        <taxon>Pterygota</taxon>
        <taxon>Neoptera</taxon>
        <taxon>Endopterygota</taxon>
        <taxon>Coleoptera</taxon>
        <taxon>Polyphaga</taxon>
        <taxon>Cucujiformia</taxon>
        <taxon>Coccinelloidea</taxon>
        <taxon>Coccinellidae</taxon>
        <taxon>Scymninae</taxon>
        <taxon>Scymnini</taxon>
        <taxon>Cryptolaemus</taxon>
    </lineage>
</organism>
<evidence type="ECO:0000313" key="1">
    <source>
        <dbReference type="EMBL" id="KAL3282147.1"/>
    </source>
</evidence>
<keyword evidence="2" id="KW-1185">Reference proteome</keyword>
<name>A0ABD2NUQ1_9CUCU</name>
<proteinExistence type="predicted"/>